<dbReference type="PANTHER" id="PTHR47680">
    <property type="entry name" value="SHEWANELLA-LIKE PROTEIN PHOSPHATASE 2"/>
    <property type="match status" value="1"/>
</dbReference>
<dbReference type="Gene3D" id="3.60.21.10">
    <property type="match status" value="1"/>
</dbReference>
<evidence type="ECO:0000256" key="1">
    <source>
        <dbReference type="SAM" id="MobiDB-lite"/>
    </source>
</evidence>
<feature type="compositionally biased region" description="Low complexity" evidence="1">
    <location>
        <begin position="423"/>
        <end position="445"/>
    </location>
</feature>
<feature type="domain" description="Calcineurin-like phosphoesterase" evidence="2">
    <location>
        <begin position="60"/>
        <end position="170"/>
    </location>
</feature>
<feature type="compositionally biased region" description="Basic residues" evidence="1">
    <location>
        <begin position="401"/>
        <end position="410"/>
    </location>
</feature>
<dbReference type="InterPro" id="IPR029052">
    <property type="entry name" value="Metallo-depent_PP-like"/>
</dbReference>
<accession>A0AAD3HRQ2</accession>
<gene>
    <name evidence="3" type="ORF">Agub_g12741</name>
</gene>
<keyword evidence="4" id="KW-1185">Reference proteome</keyword>
<name>A0AAD3HRQ2_9CHLO</name>
<reference evidence="3 4" key="1">
    <citation type="journal article" date="2021" name="Sci. Rep.">
        <title>Genome sequencing of the multicellular alga Astrephomene provides insights into convergent evolution of germ-soma differentiation.</title>
        <authorList>
            <person name="Yamashita S."/>
            <person name="Yamamoto K."/>
            <person name="Matsuzaki R."/>
            <person name="Suzuki S."/>
            <person name="Yamaguchi H."/>
            <person name="Hirooka S."/>
            <person name="Minakuchi Y."/>
            <person name="Miyagishima S."/>
            <person name="Kawachi M."/>
            <person name="Toyoda A."/>
            <person name="Nozaki H."/>
        </authorList>
    </citation>
    <scope>NUCLEOTIDE SEQUENCE [LARGE SCALE GENOMIC DNA]</scope>
    <source>
        <strain evidence="3 4">NIES-4017</strain>
    </source>
</reference>
<proteinExistence type="predicted"/>
<dbReference type="Pfam" id="PF00149">
    <property type="entry name" value="Metallophos"/>
    <property type="match status" value="1"/>
</dbReference>
<dbReference type="GO" id="GO:0016787">
    <property type="term" value="F:hydrolase activity"/>
    <property type="evidence" value="ECO:0007669"/>
    <property type="project" value="InterPro"/>
</dbReference>
<evidence type="ECO:0000313" key="4">
    <source>
        <dbReference type="Proteomes" id="UP001054857"/>
    </source>
</evidence>
<feature type="region of interest" description="Disordered" evidence="1">
    <location>
        <begin position="390"/>
        <end position="445"/>
    </location>
</feature>
<dbReference type="SUPFAM" id="SSF56300">
    <property type="entry name" value="Metallo-dependent phosphatases"/>
    <property type="match status" value="1"/>
</dbReference>
<evidence type="ECO:0000313" key="3">
    <source>
        <dbReference type="EMBL" id="GFR50481.1"/>
    </source>
</evidence>
<sequence length="445" mass="47517">MGLLSYLFSFGKTEKTCDNCVKSFAQMWATYNNRDDAVPGDDAYRPHTSPLPTTVPAAERLVAIGDIHGDYNKAVRAFRLAGLTDEKGRWCGGSTVAVQVGDILDRGDHEIRILVMLERLAGEAAAAGGRLYLLNGNHETMNVMGDHRYATPGANLEVLGFSTWRDFCALMKTRSGCQGQADPLQERRDAALLASSSSHPAAHMARMAPYNWLRTRALQPGGELARRFFAARPTVLQVGDNLFAHGGVLPSHVAYGLERINKETQAWMLGREADGTPAASSSSPAASAAALAYRAPVFLRGGNAIVWARAFSASDERRCDCSTLQRVLESVPGASRMVVGHTIQTRGINSACEARVIRVDVGMSHGCGDGPVEVLEVLRDGQVRRLREHGPAVPVGPLPPRHPHPAHHMPQHQQHGHQGGAGKEAAAAGGQRPVAMGAGAASTAA</sequence>
<dbReference type="EMBL" id="BMAR01000038">
    <property type="protein sequence ID" value="GFR50481.1"/>
    <property type="molecule type" value="Genomic_DNA"/>
</dbReference>
<dbReference type="PRINTS" id="PR00114">
    <property type="entry name" value="STPHPHTASE"/>
</dbReference>
<dbReference type="InterPro" id="IPR004843">
    <property type="entry name" value="Calcineurin-like_PHP"/>
</dbReference>
<dbReference type="AlphaFoldDB" id="A0AAD3HRQ2"/>
<evidence type="ECO:0000259" key="2">
    <source>
        <dbReference type="Pfam" id="PF00149"/>
    </source>
</evidence>
<comment type="caution">
    <text evidence="3">The sequence shown here is derived from an EMBL/GenBank/DDBJ whole genome shotgun (WGS) entry which is preliminary data.</text>
</comment>
<dbReference type="Proteomes" id="UP001054857">
    <property type="component" value="Unassembled WGS sequence"/>
</dbReference>
<protein>
    <recommendedName>
        <fullName evidence="2">Calcineurin-like phosphoesterase domain-containing protein</fullName>
    </recommendedName>
</protein>
<organism evidence="3 4">
    <name type="scientific">Astrephomene gubernaculifera</name>
    <dbReference type="NCBI Taxonomy" id="47775"/>
    <lineage>
        <taxon>Eukaryota</taxon>
        <taxon>Viridiplantae</taxon>
        <taxon>Chlorophyta</taxon>
        <taxon>core chlorophytes</taxon>
        <taxon>Chlorophyceae</taxon>
        <taxon>CS clade</taxon>
        <taxon>Chlamydomonadales</taxon>
        <taxon>Astrephomenaceae</taxon>
        <taxon>Astrephomene</taxon>
    </lineage>
</organism>
<dbReference type="InterPro" id="IPR006186">
    <property type="entry name" value="Ser/Thr-sp_prot-phosphatase"/>
</dbReference>
<dbReference type="PANTHER" id="PTHR47680:SF2">
    <property type="entry name" value="SHEWANELLA-LIKE PROTEIN PHOSPHATASE 2"/>
    <property type="match status" value="1"/>
</dbReference>